<keyword evidence="2" id="KW-1185">Reference proteome</keyword>
<protein>
    <submittedName>
        <fullName evidence="1">Uncharacterized protein</fullName>
    </submittedName>
</protein>
<dbReference type="Gramene" id="rna-AYBTSS11_LOCUS13742">
    <property type="protein sequence ID" value="CAJ1949475.1"/>
    <property type="gene ID" value="gene-AYBTSS11_LOCUS13742"/>
</dbReference>
<reference evidence="1" key="1">
    <citation type="submission" date="2023-10" db="EMBL/GenBank/DDBJ databases">
        <authorList>
            <person name="Domelevo Entfellner J.-B."/>
        </authorList>
    </citation>
    <scope>NUCLEOTIDE SEQUENCE</scope>
</reference>
<organism evidence="1 2">
    <name type="scientific">Sphenostylis stenocarpa</name>
    <dbReference type="NCBI Taxonomy" id="92480"/>
    <lineage>
        <taxon>Eukaryota</taxon>
        <taxon>Viridiplantae</taxon>
        <taxon>Streptophyta</taxon>
        <taxon>Embryophyta</taxon>
        <taxon>Tracheophyta</taxon>
        <taxon>Spermatophyta</taxon>
        <taxon>Magnoliopsida</taxon>
        <taxon>eudicotyledons</taxon>
        <taxon>Gunneridae</taxon>
        <taxon>Pentapetalae</taxon>
        <taxon>rosids</taxon>
        <taxon>fabids</taxon>
        <taxon>Fabales</taxon>
        <taxon>Fabaceae</taxon>
        <taxon>Papilionoideae</taxon>
        <taxon>50 kb inversion clade</taxon>
        <taxon>NPAAA clade</taxon>
        <taxon>indigoferoid/millettioid clade</taxon>
        <taxon>Phaseoleae</taxon>
        <taxon>Sphenostylis</taxon>
    </lineage>
</organism>
<name>A0AA86T3C5_9FABA</name>
<gene>
    <name evidence="1" type="ORF">AYBTSS11_LOCUS13742</name>
</gene>
<accession>A0AA86T3C5</accession>
<dbReference type="Proteomes" id="UP001189624">
    <property type="component" value="Chromosome 4"/>
</dbReference>
<evidence type="ECO:0000313" key="1">
    <source>
        <dbReference type="EMBL" id="CAJ1949475.1"/>
    </source>
</evidence>
<proteinExistence type="predicted"/>
<evidence type="ECO:0000313" key="2">
    <source>
        <dbReference type="Proteomes" id="UP001189624"/>
    </source>
</evidence>
<dbReference type="EMBL" id="OY731401">
    <property type="protein sequence ID" value="CAJ1949475.1"/>
    <property type="molecule type" value="Genomic_DNA"/>
</dbReference>
<dbReference type="AlphaFoldDB" id="A0AA86T3C5"/>
<sequence>MSQQGEDCTILWSYGVASRFQLAEGGNNGGGQSKVSIKEKGKACNVSRRWKVSRSGTSRPSLRYVISVCKLISLIVPIKAFETSGLKDFTAN</sequence>